<feature type="non-terminal residue" evidence="10">
    <location>
        <position position="1"/>
    </location>
</feature>
<dbReference type="Pfam" id="PF03663">
    <property type="entry name" value="Glyco_hydro_76"/>
    <property type="match status" value="1"/>
</dbReference>
<dbReference type="Proteomes" id="UP000504638">
    <property type="component" value="Unplaced"/>
</dbReference>
<dbReference type="InterPro" id="IPR014480">
    <property type="entry name" value="Mannan-1_6-alpha_mannosidase"/>
</dbReference>
<dbReference type="PANTHER" id="PTHR12145:SF36">
    <property type="entry name" value="MANNAN ENDO-1,6-ALPHA-MANNOSIDASE DCW1"/>
    <property type="match status" value="1"/>
</dbReference>
<dbReference type="PANTHER" id="PTHR12145">
    <property type="entry name" value="MANNAN ENDO-1,6-ALPHA-MANNOSIDASE DCW1"/>
    <property type="match status" value="1"/>
</dbReference>
<dbReference type="PIRSF" id="PIRSF016302">
    <property type="entry name" value="Man_a_manosd"/>
    <property type="match status" value="1"/>
</dbReference>
<keyword evidence="7" id="KW-0472">Membrane</keyword>
<evidence type="ECO:0000313" key="10">
    <source>
        <dbReference type="EMBL" id="KAF1814084.1"/>
    </source>
</evidence>
<reference evidence="12" key="2">
    <citation type="submission" date="2020-04" db="EMBL/GenBank/DDBJ databases">
        <authorList>
            <consortium name="NCBI Genome Project"/>
        </authorList>
    </citation>
    <scope>NUCLEOTIDE SEQUENCE</scope>
    <source>
        <strain evidence="12">CBS 781.70</strain>
    </source>
</reference>
<dbReference type="Gene3D" id="1.50.10.20">
    <property type="match status" value="1"/>
</dbReference>
<evidence type="ECO:0000256" key="5">
    <source>
        <dbReference type="ARBA" id="ARBA00022729"/>
    </source>
</evidence>
<evidence type="ECO:0000313" key="12">
    <source>
        <dbReference type="RefSeq" id="XP_033535715.1"/>
    </source>
</evidence>
<dbReference type="GO" id="GO:0008496">
    <property type="term" value="F:mannan endo-1,6-alpha-mannosidase activity"/>
    <property type="evidence" value="ECO:0007669"/>
    <property type="project" value="UniProtKB-EC"/>
</dbReference>
<evidence type="ECO:0000256" key="3">
    <source>
        <dbReference type="ARBA" id="ARBA00009699"/>
    </source>
</evidence>
<sequence>LLSLTLGLELDIQNETSIKEAASTIAGKLISLYPNGGPDAEQAKVGLFEYPPYYWWQSGAAWGGLVDYAAYTGDTQYVETTTTALLAQTGPDNDYMVPEHKFDEGNDDQAFWGLALLNCIENGFPNPPPSTGKPSWLQLVEALINTQTPRWDMGSCGGGLKWQIYPENDYGYNYKNAISNGAYFQMAARLARYTGNTTYIEWANKAWNWSEAIGLISPSFQVFDGTDDKKNCSDLNHLQFSYNVAVYLHGAAHLYNISAAHDPTSPDTQTWSDRTRGLLVSATSTFFTPAPNATDIMYEAACEPYDTCNTDMRSFKAYMFRWLAKASLLFPDLAAQIRPLIETNARAAATSCSGGDDGVTCGHRWDTGDWDGMEGLGEQMSALEAVQALLVANGGAPRKAGNVTDPAVRLPGPSEV</sequence>
<name>A0A6G1G7T0_9PEZI</name>
<keyword evidence="8" id="KW-0325">Glycoprotein</keyword>
<comment type="subcellular location">
    <subcellularLocation>
        <location evidence="2">Endomembrane system</location>
    </subcellularLocation>
</comment>
<accession>A0A6G1G7T0</accession>
<reference evidence="10 12" key="1">
    <citation type="submission" date="2020-01" db="EMBL/GenBank/DDBJ databases">
        <authorList>
            <consortium name="DOE Joint Genome Institute"/>
            <person name="Haridas S."/>
            <person name="Albert R."/>
            <person name="Binder M."/>
            <person name="Bloem J."/>
            <person name="Labutti K."/>
            <person name="Salamov A."/>
            <person name="Andreopoulos B."/>
            <person name="Baker S.E."/>
            <person name="Barry K."/>
            <person name="Bills G."/>
            <person name="Bluhm B.H."/>
            <person name="Cannon C."/>
            <person name="Castanera R."/>
            <person name="Culley D.E."/>
            <person name="Daum C."/>
            <person name="Ezra D."/>
            <person name="Gonzalez J.B."/>
            <person name="Henrissat B."/>
            <person name="Kuo A."/>
            <person name="Liang C."/>
            <person name="Lipzen A."/>
            <person name="Lutzoni F."/>
            <person name="Magnuson J."/>
            <person name="Mondo S."/>
            <person name="Nolan M."/>
            <person name="Ohm R."/>
            <person name="Pangilinan J."/>
            <person name="Park H.-J."/>
            <person name="Ramirez L."/>
            <person name="Alfaro M."/>
            <person name="Sun H."/>
            <person name="Tritt A."/>
            <person name="Yoshinaga Y."/>
            <person name="Zwiers L.-H."/>
            <person name="Turgeon B.G."/>
            <person name="Goodwin S.B."/>
            <person name="Spatafora J.W."/>
            <person name="Crous P.W."/>
            <person name="Grigoriev I.V."/>
        </authorList>
    </citation>
    <scope>NUCLEOTIDE SEQUENCE</scope>
    <source>
        <strain evidence="10 12">CBS 781.70</strain>
    </source>
</reference>
<dbReference type="AlphaFoldDB" id="A0A6G1G7T0"/>
<evidence type="ECO:0000256" key="8">
    <source>
        <dbReference type="ARBA" id="ARBA00023180"/>
    </source>
</evidence>
<organism evidence="10">
    <name type="scientific">Eremomyces bilateralis CBS 781.70</name>
    <dbReference type="NCBI Taxonomy" id="1392243"/>
    <lineage>
        <taxon>Eukaryota</taxon>
        <taxon>Fungi</taxon>
        <taxon>Dikarya</taxon>
        <taxon>Ascomycota</taxon>
        <taxon>Pezizomycotina</taxon>
        <taxon>Dothideomycetes</taxon>
        <taxon>Dothideomycetes incertae sedis</taxon>
        <taxon>Eremomycetales</taxon>
        <taxon>Eremomycetaceae</taxon>
        <taxon>Eremomyces</taxon>
    </lineage>
</organism>
<evidence type="ECO:0000256" key="1">
    <source>
        <dbReference type="ARBA" id="ARBA00001452"/>
    </source>
</evidence>
<dbReference type="GO" id="GO:0009272">
    <property type="term" value="P:fungal-type cell wall biogenesis"/>
    <property type="evidence" value="ECO:0007669"/>
    <property type="project" value="TreeGrafter"/>
</dbReference>
<feature type="non-terminal residue" evidence="10">
    <location>
        <position position="416"/>
    </location>
</feature>
<dbReference type="RefSeq" id="XP_033535715.1">
    <property type="nucleotide sequence ID" value="XM_033675709.1"/>
</dbReference>
<keyword evidence="9" id="KW-0326">Glycosidase</keyword>
<keyword evidence="11" id="KW-1185">Reference proteome</keyword>
<evidence type="ECO:0000256" key="2">
    <source>
        <dbReference type="ARBA" id="ARBA00004308"/>
    </source>
</evidence>
<dbReference type="EC" id="3.2.1.101" evidence="4"/>
<dbReference type="EMBL" id="ML975154">
    <property type="protein sequence ID" value="KAF1814084.1"/>
    <property type="molecule type" value="Genomic_DNA"/>
</dbReference>
<evidence type="ECO:0000256" key="6">
    <source>
        <dbReference type="ARBA" id="ARBA00022801"/>
    </source>
</evidence>
<reference evidence="12" key="3">
    <citation type="submission" date="2025-04" db="UniProtKB">
        <authorList>
            <consortium name="RefSeq"/>
        </authorList>
    </citation>
    <scope>IDENTIFICATION</scope>
    <source>
        <strain evidence="12">CBS 781.70</strain>
    </source>
</reference>
<evidence type="ECO:0000256" key="9">
    <source>
        <dbReference type="ARBA" id="ARBA00023295"/>
    </source>
</evidence>
<dbReference type="InterPro" id="IPR008928">
    <property type="entry name" value="6-hairpin_glycosidase_sf"/>
</dbReference>
<keyword evidence="5" id="KW-0732">Signal</keyword>
<keyword evidence="6" id="KW-0378">Hydrolase</keyword>
<dbReference type="GO" id="GO:0016052">
    <property type="term" value="P:carbohydrate catabolic process"/>
    <property type="evidence" value="ECO:0007669"/>
    <property type="project" value="InterPro"/>
</dbReference>
<dbReference type="OrthoDB" id="4187847at2759"/>
<protein>
    <recommendedName>
        <fullName evidence="4">mannan endo-1,6-alpha-mannosidase</fullName>
        <ecNumber evidence="4">3.2.1.101</ecNumber>
    </recommendedName>
</protein>
<evidence type="ECO:0000256" key="4">
    <source>
        <dbReference type="ARBA" id="ARBA00012350"/>
    </source>
</evidence>
<evidence type="ECO:0000313" key="11">
    <source>
        <dbReference type="Proteomes" id="UP000504638"/>
    </source>
</evidence>
<gene>
    <name evidence="10 12" type="ORF">P152DRAFT_380002</name>
</gene>
<dbReference type="InterPro" id="IPR005198">
    <property type="entry name" value="Glyco_hydro_76"/>
</dbReference>
<dbReference type="GO" id="GO:0012505">
    <property type="term" value="C:endomembrane system"/>
    <property type="evidence" value="ECO:0007669"/>
    <property type="project" value="UniProtKB-SubCell"/>
</dbReference>
<dbReference type="GeneID" id="54416279"/>
<proteinExistence type="inferred from homology"/>
<evidence type="ECO:0000256" key="7">
    <source>
        <dbReference type="ARBA" id="ARBA00023136"/>
    </source>
</evidence>
<comment type="catalytic activity">
    <reaction evidence="1">
        <text>Random hydrolysis of (1-&gt;6)-alpha-D-mannosidic linkages in unbranched (1-&gt;6)-mannans.</text>
        <dbReference type="EC" id="3.2.1.101"/>
    </reaction>
</comment>
<comment type="similarity">
    <text evidence="3">Belongs to the glycosyl hydrolase 76 family.</text>
</comment>
<dbReference type="SUPFAM" id="SSF48208">
    <property type="entry name" value="Six-hairpin glycosidases"/>
    <property type="match status" value="1"/>
</dbReference>
<dbReference type="FunFam" id="1.50.10.20:FF:000006">
    <property type="entry name" value="Mannan endo-1,6-alpha-mannosidase"/>
    <property type="match status" value="1"/>
</dbReference>